<evidence type="ECO:0000313" key="2">
    <source>
        <dbReference type="Proteomes" id="UP000814140"/>
    </source>
</evidence>
<reference evidence="1" key="2">
    <citation type="journal article" date="2022" name="New Phytol.">
        <title>Evolutionary transition to the ectomycorrhizal habit in the genomes of a hyperdiverse lineage of mushroom-forming fungi.</title>
        <authorList>
            <person name="Looney B."/>
            <person name="Miyauchi S."/>
            <person name="Morin E."/>
            <person name="Drula E."/>
            <person name="Courty P.E."/>
            <person name="Kohler A."/>
            <person name="Kuo A."/>
            <person name="LaButti K."/>
            <person name="Pangilinan J."/>
            <person name="Lipzen A."/>
            <person name="Riley R."/>
            <person name="Andreopoulos W."/>
            <person name="He G."/>
            <person name="Johnson J."/>
            <person name="Nolan M."/>
            <person name="Tritt A."/>
            <person name="Barry K.W."/>
            <person name="Grigoriev I.V."/>
            <person name="Nagy L.G."/>
            <person name="Hibbett D."/>
            <person name="Henrissat B."/>
            <person name="Matheny P.B."/>
            <person name="Labbe J."/>
            <person name="Martin F.M."/>
        </authorList>
    </citation>
    <scope>NUCLEOTIDE SEQUENCE</scope>
    <source>
        <strain evidence="1">HHB10654</strain>
    </source>
</reference>
<proteinExistence type="predicted"/>
<protein>
    <submittedName>
        <fullName evidence="1">Uncharacterized protein</fullName>
    </submittedName>
</protein>
<keyword evidence="2" id="KW-1185">Reference proteome</keyword>
<dbReference type="EMBL" id="MU277196">
    <property type="protein sequence ID" value="KAI0065104.1"/>
    <property type="molecule type" value="Genomic_DNA"/>
</dbReference>
<comment type="caution">
    <text evidence="1">The sequence shown here is derived from an EMBL/GenBank/DDBJ whole genome shotgun (WGS) entry which is preliminary data.</text>
</comment>
<evidence type="ECO:0000313" key="1">
    <source>
        <dbReference type="EMBL" id="KAI0065104.1"/>
    </source>
</evidence>
<accession>A0ACB8T8I8</accession>
<name>A0ACB8T8I8_9AGAM</name>
<sequence length="353" mass="37778">MSSDNRYNYQHPQQGGPPFEYPQYPPSSYDGHQFPPDPPPRPSRTSTQSHPPSEPSLYNAASAPYPTYGPTTYPVPQHPPQWVGDGWSHYGQPVAPPPAQDAPVISGPGRPEGAAPSIVQRGFSHPQPNLEPHRNTQPKPAEAPSASKRRQRDKDPALLPPTIPGPSSGIDFSKLLDSYRVIIDTTTALSSDPATSHGRPPPAEALQRMGESANYGLQLLGSGSSPMAATVSEEPITTLAVGTEADANPTRQKSEGPMTEVQTCLGCNATSTPEWRRGPLGPRTLCNACGLVYAKLVRQSQFRSPSANRIVFHQIKKRKREAIRKASQGTGAGGGPSEDLGPSSGEEDEDYAS</sequence>
<organism evidence="1 2">
    <name type="scientific">Artomyces pyxidatus</name>
    <dbReference type="NCBI Taxonomy" id="48021"/>
    <lineage>
        <taxon>Eukaryota</taxon>
        <taxon>Fungi</taxon>
        <taxon>Dikarya</taxon>
        <taxon>Basidiomycota</taxon>
        <taxon>Agaricomycotina</taxon>
        <taxon>Agaricomycetes</taxon>
        <taxon>Russulales</taxon>
        <taxon>Auriscalpiaceae</taxon>
        <taxon>Artomyces</taxon>
    </lineage>
</organism>
<gene>
    <name evidence="1" type="ORF">BV25DRAFT_134262</name>
</gene>
<reference evidence="1" key="1">
    <citation type="submission" date="2021-03" db="EMBL/GenBank/DDBJ databases">
        <authorList>
            <consortium name="DOE Joint Genome Institute"/>
            <person name="Ahrendt S."/>
            <person name="Looney B.P."/>
            <person name="Miyauchi S."/>
            <person name="Morin E."/>
            <person name="Drula E."/>
            <person name="Courty P.E."/>
            <person name="Chicoki N."/>
            <person name="Fauchery L."/>
            <person name="Kohler A."/>
            <person name="Kuo A."/>
            <person name="Labutti K."/>
            <person name="Pangilinan J."/>
            <person name="Lipzen A."/>
            <person name="Riley R."/>
            <person name="Andreopoulos W."/>
            <person name="He G."/>
            <person name="Johnson J."/>
            <person name="Barry K.W."/>
            <person name="Grigoriev I.V."/>
            <person name="Nagy L."/>
            <person name="Hibbett D."/>
            <person name="Henrissat B."/>
            <person name="Matheny P.B."/>
            <person name="Labbe J."/>
            <person name="Martin F."/>
        </authorList>
    </citation>
    <scope>NUCLEOTIDE SEQUENCE</scope>
    <source>
        <strain evidence="1">HHB10654</strain>
    </source>
</reference>
<dbReference type="Proteomes" id="UP000814140">
    <property type="component" value="Unassembled WGS sequence"/>
</dbReference>